<comment type="catalytic activity">
    <reaction evidence="9">
        <text>Release of signal peptides from bacterial membrane prolipoproteins. Hydrolyzes -Xaa-Yaa-Zaa-|-(S,diacylglyceryl)Cys-, in which Xaa is hydrophobic (preferably Leu), and Yaa (Ala or Ser) and Zaa (Gly or Ala) have small, neutral side chains.</text>
        <dbReference type="EC" id="3.4.23.36"/>
    </reaction>
</comment>
<evidence type="ECO:0000256" key="2">
    <source>
        <dbReference type="ARBA" id="ARBA00022475"/>
    </source>
</evidence>
<dbReference type="GO" id="GO:0005886">
    <property type="term" value="C:plasma membrane"/>
    <property type="evidence" value="ECO:0007669"/>
    <property type="project" value="UniProtKB-SubCell"/>
</dbReference>
<gene>
    <name evidence="9 11" type="primary">lspA</name>
    <name evidence="11" type="ORF">NDO55_07335</name>
</gene>
<keyword evidence="8 9" id="KW-0472">Membrane</keyword>
<comment type="function">
    <text evidence="9">This protein specifically catalyzes the removal of signal peptides from prolipoproteins.</text>
</comment>
<evidence type="ECO:0000256" key="6">
    <source>
        <dbReference type="ARBA" id="ARBA00022801"/>
    </source>
</evidence>
<comment type="pathway">
    <text evidence="9">Protein modification; lipoprotein biosynthesis (signal peptide cleavage).</text>
</comment>
<protein>
    <recommendedName>
        <fullName evidence="9">Lipoprotein signal peptidase</fullName>
        <ecNumber evidence="9">3.4.23.36</ecNumber>
    </recommendedName>
    <alternativeName>
        <fullName evidence="9">Prolipoprotein signal peptidase</fullName>
    </alternativeName>
    <alternativeName>
        <fullName evidence="9">Signal peptidase II</fullName>
        <shortName evidence="9">SPase II</shortName>
    </alternativeName>
</protein>
<evidence type="ECO:0000313" key="11">
    <source>
        <dbReference type="EMBL" id="MCM8557632.1"/>
    </source>
</evidence>
<dbReference type="PANTHER" id="PTHR33695">
    <property type="entry name" value="LIPOPROTEIN SIGNAL PEPTIDASE"/>
    <property type="match status" value="1"/>
</dbReference>
<keyword evidence="5 9" id="KW-0064">Aspartyl protease</keyword>
<evidence type="ECO:0000256" key="4">
    <source>
        <dbReference type="ARBA" id="ARBA00022692"/>
    </source>
</evidence>
<keyword evidence="2 9" id="KW-1003">Cell membrane</keyword>
<comment type="subcellular location">
    <subcellularLocation>
        <location evidence="9">Cell membrane</location>
        <topology evidence="9">Multi-pass membrane protein</topology>
    </subcellularLocation>
</comment>
<evidence type="ECO:0000256" key="7">
    <source>
        <dbReference type="ARBA" id="ARBA00022989"/>
    </source>
</evidence>
<dbReference type="Proteomes" id="UP001155128">
    <property type="component" value="Unassembled WGS sequence"/>
</dbReference>
<dbReference type="InterPro" id="IPR001872">
    <property type="entry name" value="Peptidase_A8"/>
</dbReference>
<comment type="caution">
    <text evidence="11">The sequence shown here is derived from an EMBL/GenBank/DDBJ whole genome shotgun (WGS) entry which is preliminary data.</text>
</comment>
<comment type="caution">
    <text evidence="9">Lacks conserved residue(s) required for the propagation of feature annotation.</text>
</comment>
<evidence type="ECO:0000256" key="5">
    <source>
        <dbReference type="ARBA" id="ARBA00022750"/>
    </source>
</evidence>
<dbReference type="Pfam" id="PF01252">
    <property type="entry name" value="Peptidase_A8"/>
    <property type="match status" value="1"/>
</dbReference>
<dbReference type="GO" id="GO:0006508">
    <property type="term" value="P:proteolysis"/>
    <property type="evidence" value="ECO:0007669"/>
    <property type="project" value="UniProtKB-KW"/>
</dbReference>
<keyword evidence="3 9" id="KW-0645">Protease</keyword>
<proteinExistence type="inferred from homology"/>
<keyword evidence="12" id="KW-1185">Reference proteome</keyword>
<feature type="active site" evidence="9">
    <location>
        <position position="136"/>
    </location>
</feature>
<dbReference type="HAMAP" id="MF_00161">
    <property type="entry name" value="LspA"/>
    <property type="match status" value="1"/>
</dbReference>
<organism evidence="11 12">
    <name type="scientific">Sphingomicrobium sediminis</name>
    <dbReference type="NCBI Taxonomy" id="2950949"/>
    <lineage>
        <taxon>Bacteria</taxon>
        <taxon>Pseudomonadati</taxon>
        <taxon>Pseudomonadota</taxon>
        <taxon>Alphaproteobacteria</taxon>
        <taxon>Sphingomonadales</taxon>
        <taxon>Sphingomonadaceae</taxon>
        <taxon>Sphingomicrobium</taxon>
    </lineage>
</organism>
<dbReference type="PRINTS" id="PR00781">
    <property type="entry name" value="LIPOSIGPTASE"/>
</dbReference>
<evidence type="ECO:0000256" key="10">
    <source>
        <dbReference type="RuleBase" id="RU004181"/>
    </source>
</evidence>
<feature type="active site" evidence="9">
    <location>
        <position position="117"/>
    </location>
</feature>
<dbReference type="RefSeq" id="WP_252113854.1">
    <property type="nucleotide sequence ID" value="NZ_JAMSHT010000001.1"/>
</dbReference>
<dbReference type="EC" id="3.4.23.36" evidence="9"/>
<keyword evidence="4 9" id="KW-0812">Transmembrane</keyword>
<evidence type="ECO:0000256" key="1">
    <source>
        <dbReference type="ARBA" id="ARBA00006139"/>
    </source>
</evidence>
<feature type="transmembrane region" description="Helical" evidence="9">
    <location>
        <begin position="64"/>
        <end position="83"/>
    </location>
</feature>
<evidence type="ECO:0000313" key="12">
    <source>
        <dbReference type="Proteomes" id="UP001155128"/>
    </source>
</evidence>
<evidence type="ECO:0000256" key="9">
    <source>
        <dbReference type="HAMAP-Rule" id="MF_00161"/>
    </source>
</evidence>
<dbReference type="AlphaFoldDB" id="A0A9X2EHH0"/>
<feature type="transmembrane region" description="Helical" evidence="9">
    <location>
        <begin position="127"/>
        <end position="148"/>
    </location>
</feature>
<comment type="similarity">
    <text evidence="1 9 10">Belongs to the peptidase A8 family.</text>
</comment>
<dbReference type="EMBL" id="JAMSHT010000001">
    <property type="protein sequence ID" value="MCM8557632.1"/>
    <property type="molecule type" value="Genomic_DNA"/>
</dbReference>
<reference evidence="11" key="1">
    <citation type="submission" date="2022-06" db="EMBL/GenBank/DDBJ databases">
        <title>Sphingomicrobium sedimins sp. nov., a marine bacterium isolated from tidal flat.</title>
        <authorList>
            <person name="Kim C.-H."/>
            <person name="Yoo Y."/>
            <person name="Kim J.-J."/>
        </authorList>
    </citation>
    <scope>NUCLEOTIDE SEQUENCE</scope>
    <source>
        <strain evidence="11">GRR-S6-50</strain>
    </source>
</reference>
<sequence length="164" mass="18002">MSQRRAFAIALAIFIVDQVVKWWVINPLNLEARETIEIVGIFSLTWVENRGISLGLLQAGSETARWALVIGTAAIAAGVGYMITRPGEEGDRLGFAMILGGALGNIVDRTRFGYVVDYADLHFGEFRPFYVFNIADAAISIGVVLLLIRAFMPEKKAQPENDNA</sequence>
<accession>A0A9X2EHH0</accession>
<dbReference type="PANTHER" id="PTHR33695:SF1">
    <property type="entry name" value="LIPOPROTEIN SIGNAL PEPTIDASE"/>
    <property type="match status" value="1"/>
</dbReference>
<dbReference type="NCBIfam" id="TIGR00077">
    <property type="entry name" value="lspA"/>
    <property type="match status" value="1"/>
</dbReference>
<evidence type="ECO:0000256" key="3">
    <source>
        <dbReference type="ARBA" id="ARBA00022670"/>
    </source>
</evidence>
<dbReference type="GO" id="GO:0004190">
    <property type="term" value="F:aspartic-type endopeptidase activity"/>
    <property type="evidence" value="ECO:0007669"/>
    <property type="project" value="UniProtKB-UniRule"/>
</dbReference>
<name>A0A9X2EHH0_9SPHN</name>
<evidence type="ECO:0000256" key="8">
    <source>
        <dbReference type="ARBA" id="ARBA00023136"/>
    </source>
</evidence>
<keyword evidence="6 9" id="KW-0378">Hydrolase</keyword>
<keyword evidence="7 9" id="KW-1133">Transmembrane helix</keyword>